<keyword evidence="2" id="KW-1185">Reference proteome</keyword>
<dbReference type="HOGENOM" id="CLU_3173159_0_0_9"/>
<dbReference type="AlphaFoldDB" id="C4G899"/>
<proteinExistence type="predicted"/>
<evidence type="ECO:0000313" key="1">
    <source>
        <dbReference type="EMBL" id="EEP28720.1"/>
    </source>
</evidence>
<sequence length="47" mass="5149">MSQIPFLEVSQDCANIGRSILQESFLYDSLLKVISCEGLIPGCGFLL</sequence>
<protein>
    <submittedName>
        <fullName evidence="1">Uncharacterized protein</fullName>
    </submittedName>
</protein>
<organism evidence="1 2">
    <name type="scientific">Shuttleworthella satelles DSM 14600</name>
    <dbReference type="NCBI Taxonomy" id="626523"/>
    <lineage>
        <taxon>Bacteria</taxon>
        <taxon>Bacillati</taxon>
        <taxon>Bacillota</taxon>
        <taxon>Clostridia</taxon>
        <taxon>Lachnospirales</taxon>
        <taxon>Lachnospiraceae</taxon>
        <taxon>Shuttleworthella</taxon>
    </lineage>
</organism>
<comment type="caution">
    <text evidence="1">The sequence shown here is derived from an EMBL/GenBank/DDBJ whole genome shotgun (WGS) entry which is preliminary data.</text>
</comment>
<name>C4G899_9FIRM</name>
<gene>
    <name evidence="1" type="ORF">GCWU000342_00061</name>
</gene>
<dbReference type="EMBL" id="ACIP02000001">
    <property type="protein sequence ID" value="EEP28720.1"/>
    <property type="molecule type" value="Genomic_DNA"/>
</dbReference>
<evidence type="ECO:0000313" key="2">
    <source>
        <dbReference type="Proteomes" id="UP000003494"/>
    </source>
</evidence>
<reference evidence="1" key="1">
    <citation type="submission" date="2009-04" db="EMBL/GenBank/DDBJ databases">
        <authorList>
            <person name="Weinstock G."/>
            <person name="Sodergren E."/>
            <person name="Clifton S."/>
            <person name="Fulton L."/>
            <person name="Fulton B."/>
            <person name="Courtney L."/>
            <person name="Fronick C."/>
            <person name="Harrison M."/>
            <person name="Strong C."/>
            <person name="Farmer C."/>
            <person name="Delahaunty K."/>
            <person name="Markovic C."/>
            <person name="Hall O."/>
            <person name="Minx P."/>
            <person name="Tomlinson C."/>
            <person name="Mitreva M."/>
            <person name="Nelson J."/>
            <person name="Hou S."/>
            <person name="Wollam A."/>
            <person name="Pepin K.H."/>
            <person name="Johnson M."/>
            <person name="Bhonagiri V."/>
            <person name="Nash W.E."/>
            <person name="Warren W."/>
            <person name="Chinwalla A."/>
            <person name="Mardis E.R."/>
            <person name="Wilson R.K."/>
        </authorList>
    </citation>
    <scope>NUCLEOTIDE SEQUENCE [LARGE SCALE GENOMIC DNA]</scope>
    <source>
        <strain evidence="1">DSM 14600</strain>
    </source>
</reference>
<dbReference type="Proteomes" id="UP000003494">
    <property type="component" value="Unassembled WGS sequence"/>
</dbReference>
<accession>C4G899</accession>
<dbReference type="STRING" id="626523.GCWU000342_00061"/>